<name>A0A401U844_9BACT</name>
<evidence type="ECO:0000313" key="1">
    <source>
        <dbReference type="EMBL" id="GCC51060.1"/>
    </source>
</evidence>
<comment type="caution">
    <text evidence="1">The sequence shown here is derived from an EMBL/GenBank/DDBJ whole genome shotgun (WGS) entry which is preliminary data.</text>
</comment>
<dbReference type="RefSeq" id="WP_127121702.1">
    <property type="nucleotide sequence ID" value="NZ_BHXQ01000002.1"/>
</dbReference>
<evidence type="ECO:0000313" key="2">
    <source>
        <dbReference type="Proteomes" id="UP000288227"/>
    </source>
</evidence>
<dbReference type="OrthoDB" id="794480at2"/>
<accession>A0A401U844</accession>
<sequence length="133" mass="15674">MFKRDLDFDRKWAGLMKHLQQTVGKRPKDLNSVLFLIGIQELGRGALYFSKEEKQDLLHIAICKVLSLSGYYELEGQDEQGWPHWKLVKKLPHVDLLSQETLLKMHVVEFFEKEYGWVYELPDSLKPKEESPE</sequence>
<dbReference type="EMBL" id="BHXQ01000002">
    <property type="protein sequence ID" value="GCC51060.1"/>
    <property type="molecule type" value="Genomic_DNA"/>
</dbReference>
<organism evidence="1 2">
    <name type="scientific">Chryseotalea sanaruensis</name>
    <dbReference type="NCBI Taxonomy" id="2482724"/>
    <lineage>
        <taxon>Bacteria</taxon>
        <taxon>Pseudomonadati</taxon>
        <taxon>Bacteroidota</taxon>
        <taxon>Cytophagia</taxon>
        <taxon>Cytophagales</taxon>
        <taxon>Chryseotaleaceae</taxon>
        <taxon>Chryseotalea</taxon>
    </lineage>
</organism>
<protein>
    <submittedName>
        <fullName evidence="1">Uncharacterized protein</fullName>
    </submittedName>
</protein>
<dbReference type="AlphaFoldDB" id="A0A401U844"/>
<gene>
    <name evidence="1" type="ORF">SanaruYs_12800</name>
</gene>
<dbReference type="Proteomes" id="UP000288227">
    <property type="component" value="Unassembled WGS sequence"/>
</dbReference>
<proteinExistence type="predicted"/>
<keyword evidence="2" id="KW-1185">Reference proteome</keyword>
<reference evidence="1 2" key="1">
    <citation type="submission" date="2018-11" db="EMBL/GenBank/DDBJ databases">
        <title>Chryseotalea sanarue gen. nov., sp., nov., a member of the family Cytophagaceae, isolated from a brackish lake in Hamamatsu Japan.</title>
        <authorList>
            <person name="Maejima Y."/>
            <person name="Iino T."/>
            <person name="Muraguchi Y."/>
            <person name="Fukuda K."/>
            <person name="Ohkuma M."/>
            <person name="Moriuchi R."/>
            <person name="Dohra H."/>
            <person name="Kimbara K."/>
            <person name="Shintani M."/>
        </authorList>
    </citation>
    <scope>NUCLEOTIDE SEQUENCE [LARGE SCALE GENOMIC DNA]</scope>
    <source>
        <strain evidence="1 2">Ys</strain>
    </source>
</reference>